<accession>A0A1Y5FAX1</accession>
<dbReference type="Proteomes" id="UP000196531">
    <property type="component" value="Unassembled WGS sequence"/>
</dbReference>
<evidence type="ECO:0000313" key="1">
    <source>
        <dbReference type="EMBL" id="OUR98756.1"/>
    </source>
</evidence>
<protein>
    <submittedName>
        <fullName evidence="1">Uncharacterized protein</fullName>
    </submittedName>
</protein>
<evidence type="ECO:0000313" key="2">
    <source>
        <dbReference type="Proteomes" id="UP000196531"/>
    </source>
</evidence>
<organism evidence="1 2">
    <name type="scientific">Halobacteriovorax marinus</name>
    <dbReference type="NCBI Taxonomy" id="97084"/>
    <lineage>
        <taxon>Bacteria</taxon>
        <taxon>Pseudomonadati</taxon>
        <taxon>Bdellovibrionota</taxon>
        <taxon>Bacteriovoracia</taxon>
        <taxon>Bacteriovoracales</taxon>
        <taxon>Halobacteriovoraceae</taxon>
        <taxon>Halobacteriovorax</taxon>
    </lineage>
</organism>
<dbReference type="EMBL" id="MAAO01000004">
    <property type="protein sequence ID" value="OUR98756.1"/>
    <property type="molecule type" value="Genomic_DNA"/>
</dbReference>
<proteinExistence type="predicted"/>
<name>A0A1Y5FAX1_9BACT</name>
<gene>
    <name evidence="1" type="ORF">A9Q84_04915</name>
</gene>
<sequence length="74" mass="8608">MTNQNTPQSEVAFQKLGNTWYVFTEVNDEVIYSAMPDGMDPRETKLELYEIIEDHMERVVKYHQDAKRSPEAAA</sequence>
<comment type="caution">
    <text evidence="1">The sequence shown here is derived from an EMBL/GenBank/DDBJ whole genome shotgun (WGS) entry which is preliminary data.</text>
</comment>
<reference evidence="2" key="1">
    <citation type="journal article" date="2017" name="Proc. Natl. Acad. Sci. U.S.A.">
        <title>Simulation of Deepwater Horizon oil plume reveals substrate specialization within a complex community of hydrocarbon-degraders.</title>
        <authorList>
            <person name="Hu P."/>
            <person name="Dubinsky E.A."/>
            <person name="Probst A.J."/>
            <person name="Wang J."/>
            <person name="Sieber C.M.K."/>
            <person name="Tom L.M."/>
            <person name="Gardinali P."/>
            <person name="Banfield J.F."/>
            <person name="Atlas R.M."/>
            <person name="Andersen G.L."/>
        </authorList>
    </citation>
    <scope>NUCLEOTIDE SEQUENCE [LARGE SCALE GENOMIC DNA]</scope>
</reference>
<dbReference type="AlphaFoldDB" id="A0A1Y5FAX1"/>